<protein>
    <submittedName>
        <fullName evidence="1">Uncharacterized protein</fullName>
    </submittedName>
</protein>
<reference evidence="1" key="1">
    <citation type="journal article" date="2014" name="Front. Microbiol.">
        <title>High frequency of phylogenetically diverse reductive dehalogenase-homologous genes in deep subseafloor sedimentary metagenomes.</title>
        <authorList>
            <person name="Kawai M."/>
            <person name="Futagami T."/>
            <person name="Toyoda A."/>
            <person name="Takaki Y."/>
            <person name="Nishi S."/>
            <person name="Hori S."/>
            <person name="Arai W."/>
            <person name="Tsubouchi T."/>
            <person name="Morono Y."/>
            <person name="Uchiyama I."/>
            <person name="Ito T."/>
            <person name="Fujiyama A."/>
            <person name="Inagaki F."/>
            <person name="Takami H."/>
        </authorList>
    </citation>
    <scope>NUCLEOTIDE SEQUENCE</scope>
    <source>
        <strain evidence="1">Expedition CK06-06</strain>
    </source>
</reference>
<accession>X1L1D2</accession>
<gene>
    <name evidence="1" type="ORF">S06H3_11015</name>
</gene>
<dbReference type="EMBL" id="BARV01005235">
    <property type="protein sequence ID" value="GAI12783.1"/>
    <property type="molecule type" value="Genomic_DNA"/>
</dbReference>
<organism evidence="1">
    <name type="scientific">marine sediment metagenome</name>
    <dbReference type="NCBI Taxonomy" id="412755"/>
    <lineage>
        <taxon>unclassified sequences</taxon>
        <taxon>metagenomes</taxon>
        <taxon>ecological metagenomes</taxon>
    </lineage>
</organism>
<sequence length="44" mass="4928">MKLSAPPGLSASELLDLWEARRLNFYDTFQRAANDTEIWTAGGD</sequence>
<dbReference type="AlphaFoldDB" id="X1L1D2"/>
<comment type="caution">
    <text evidence="1">The sequence shown here is derived from an EMBL/GenBank/DDBJ whole genome shotgun (WGS) entry which is preliminary data.</text>
</comment>
<name>X1L1D2_9ZZZZ</name>
<feature type="non-terminal residue" evidence="1">
    <location>
        <position position="44"/>
    </location>
</feature>
<evidence type="ECO:0000313" key="1">
    <source>
        <dbReference type="EMBL" id="GAI12783.1"/>
    </source>
</evidence>
<proteinExistence type="predicted"/>